<protein>
    <recommendedName>
        <fullName evidence="5">Cytochrome b5 heme-binding domain-containing protein</fullName>
    </recommendedName>
</protein>
<dbReference type="PROSITE" id="PS50255">
    <property type="entry name" value="CYTOCHROME_B5_2"/>
    <property type="match status" value="1"/>
</dbReference>
<keyword evidence="2" id="KW-0479">Metal-binding</keyword>
<dbReference type="SUPFAM" id="SSF55856">
    <property type="entry name" value="Cytochrome b5-like heme/steroid binding domain"/>
    <property type="match status" value="2"/>
</dbReference>
<organism evidence="6 7">
    <name type="scientific">Canna indica</name>
    <name type="common">Indian-shot</name>
    <dbReference type="NCBI Taxonomy" id="4628"/>
    <lineage>
        <taxon>Eukaryota</taxon>
        <taxon>Viridiplantae</taxon>
        <taxon>Streptophyta</taxon>
        <taxon>Embryophyta</taxon>
        <taxon>Tracheophyta</taxon>
        <taxon>Spermatophyta</taxon>
        <taxon>Magnoliopsida</taxon>
        <taxon>Liliopsida</taxon>
        <taxon>Zingiberales</taxon>
        <taxon>Cannaceae</taxon>
        <taxon>Canna</taxon>
    </lineage>
</organism>
<proteinExistence type="inferred from homology"/>
<keyword evidence="7" id="KW-1185">Reference proteome</keyword>
<dbReference type="Gene3D" id="3.10.120.10">
    <property type="entry name" value="Cytochrome b5-like heme/steroid binding domain"/>
    <property type="match status" value="1"/>
</dbReference>
<evidence type="ECO:0000256" key="1">
    <source>
        <dbReference type="ARBA" id="ARBA00022617"/>
    </source>
</evidence>
<reference evidence="6 7" key="1">
    <citation type="submission" date="2023-10" db="EMBL/GenBank/DDBJ databases">
        <title>Chromosome-scale genome assembly provides insights into flower coloration mechanisms of Canna indica.</title>
        <authorList>
            <person name="Li C."/>
        </authorList>
    </citation>
    <scope>NUCLEOTIDE SEQUENCE [LARGE SCALE GENOMIC DNA]</scope>
    <source>
        <tissue evidence="6">Flower</tissue>
    </source>
</reference>
<name>A0AAQ3KE68_9LILI</name>
<dbReference type="Proteomes" id="UP001327560">
    <property type="component" value="Chromosome 4"/>
</dbReference>
<sequence length="164" mass="18246">MADPKVFHFDEVAKHKDAKDCWLIISGKVCLLGSSHPSPLFAFFLLLPRSLALCSLSSLPTLGDSYLSMPDRFLRSWILVLEKKGPTDDFEDIGHSNSAKVQMNKYYIGEIDSSTVPSTPAVQPLNAAKRPDDSSEFMVKVLQFLVPMMILGLAFAVRHFTKVD</sequence>
<evidence type="ECO:0000313" key="7">
    <source>
        <dbReference type="Proteomes" id="UP001327560"/>
    </source>
</evidence>
<comment type="similarity">
    <text evidence="4">Belongs to the cytochrome b5 family.</text>
</comment>
<keyword evidence="3" id="KW-0408">Iron</keyword>
<dbReference type="GO" id="GO:0046872">
    <property type="term" value="F:metal ion binding"/>
    <property type="evidence" value="ECO:0007669"/>
    <property type="project" value="UniProtKB-KW"/>
</dbReference>
<dbReference type="PANTHER" id="PTHR19359:SF144">
    <property type="entry name" value="CYTOCHROME B5"/>
    <property type="match status" value="1"/>
</dbReference>
<dbReference type="InterPro" id="IPR001199">
    <property type="entry name" value="Cyt_B5-like_heme/steroid-bd"/>
</dbReference>
<dbReference type="GO" id="GO:0016020">
    <property type="term" value="C:membrane"/>
    <property type="evidence" value="ECO:0007669"/>
    <property type="project" value="TreeGrafter"/>
</dbReference>
<evidence type="ECO:0000256" key="3">
    <source>
        <dbReference type="ARBA" id="ARBA00023004"/>
    </source>
</evidence>
<keyword evidence="1" id="KW-0349">Heme</keyword>
<dbReference type="InterPro" id="IPR050668">
    <property type="entry name" value="Cytochrome_b5"/>
</dbReference>
<accession>A0AAQ3KE68</accession>
<evidence type="ECO:0000313" key="6">
    <source>
        <dbReference type="EMBL" id="WOL05675.1"/>
    </source>
</evidence>
<evidence type="ECO:0000259" key="5">
    <source>
        <dbReference type="PROSITE" id="PS50255"/>
    </source>
</evidence>
<gene>
    <name evidence="6" type="ORF">Cni_G14404</name>
</gene>
<evidence type="ECO:0000256" key="2">
    <source>
        <dbReference type="ARBA" id="ARBA00022723"/>
    </source>
</evidence>
<evidence type="ECO:0000256" key="4">
    <source>
        <dbReference type="ARBA" id="ARBA00038168"/>
    </source>
</evidence>
<feature type="domain" description="Cytochrome b5 heme-binding" evidence="5">
    <location>
        <begin position="4"/>
        <end position="112"/>
    </location>
</feature>
<dbReference type="PANTHER" id="PTHR19359">
    <property type="entry name" value="CYTOCHROME B5"/>
    <property type="match status" value="1"/>
</dbReference>
<dbReference type="AlphaFoldDB" id="A0AAQ3KE68"/>
<dbReference type="InterPro" id="IPR036400">
    <property type="entry name" value="Cyt_B5-like_heme/steroid_sf"/>
</dbReference>
<dbReference type="GO" id="GO:0020037">
    <property type="term" value="F:heme binding"/>
    <property type="evidence" value="ECO:0007669"/>
    <property type="project" value="TreeGrafter"/>
</dbReference>
<dbReference type="EMBL" id="CP136893">
    <property type="protein sequence ID" value="WOL05675.1"/>
    <property type="molecule type" value="Genomic_DNA"/>
</dbReference>